<feature type="region of interest" description="Disordered" evidence="1">
    <location>
        <begin position="53"/>
        <end position="79"/>
    </location>
</feature>
<keyword evidence="3" id="KW-1185">Reference proteome</keyword>
<protein>
    <submittedName>
        <fullName evidence="2">Uncharacterized protein</fullName>
    </submittedName>
</protein>
<dbReference type="Proteomes" id="UP000308549">
    <property type="component" value="Unassembled WGS sequence"/>
</dbReference>
<evidence type="ECO:0000256" key="1">
    <source>
        <dbReference type="SAM" id="MobiDB-lite"/>
    </source>
</evidence>
<reference evidence="2 3" key="1">
    <citation type="submission" date="2017-03" db="EMBL/GenBank/DDBJ databases">
        <title>Genomes of endolithic fungi from Antarctica.</title>
        <authorList>
            <person name="Coleine C."/>
            <person name="Masonjones S."/>
            <person name="Stajich J.E."/>
        </authorList>
    </citation>
    <scope>NUCLEOTIDE SEQUENCE [LARGE SCALE GENOMIC DNA]</scope>
    <source>
        <strain evidence="2 3">CCFEE 6315</strain>
    </source>
</reference>
<dbReference type="AlphaFoldDB" id="A0A4U0TZ29"/>
<feature type="region of interest" description="Disordered" evidence="1">
    <location>
        <begin position="417"/>
        <end position="487"/>
    </location>
</feature>
<proteinExistence type="predicted"/>
<organism evidence="2 3">
    <name type="scientific">Salinomyces thailandicus</name>
    <dbReference type="NCBI Taxonomy" id="706561"/>
    <lineage>
        <taxon>Eukaryota</taxon>
        <taxon>Fungi</taxon>
        <taxon>Dikarya</taxon>
        <taxon>Ascomycota</taxon>
        <taxon>Pezizomycotina</taxon>
        <taxon>Dothideomycetes</taxon>
        <taxon>Dothideomycetidae</taxon>
        <taxon>Mycosphaerellales</taxon>
        <taxon>Teratosphaeriaceae</taxon>
        <taxon>Salinomyces</taxon>
    </lineage>
</organism>
<evidence type="ECO:0000313" key="2">
    <source>
        <dbReference type="EMBL" id="TKA27035.1"/>
    </source>
</evidence>
<feature type="compositionally biased region" description="Basic and acidic residues" evidence="1">
    <location>
        <begin position="239"/>
        <end position="251"/>
    </location>
</feature>
<feature type="compositionally biased region" description="Basic and acidic residues" evidence="1">
    <location>
        <begin position="417"/>
        <end position="428"/>
    </location>
</feature>
<dbReference type="EMBL" id="NAJL01000025">
    <property type="protein sequence ID" value="TKA27035.1"/>
    <property type="molecule type" value="Genomic_DNA"/>
</dbReference>
<feature type="region of interest" description="Disordered" evidence="1">
    <location>
        <begin position="239"/>
        <end position="284"/>
    </location>
</feature>
<accession>A0A4U0TZ29</accession>
<gene>
    <name evidence="2" type="ORF">B0A50_05226</name>
</gene>
<sequence>MAGSETSYASAMAKTPWFAGATRKGLKRQARRQSSGMISETLLAMGPVTDVSNHIGAGINATDPDEERNPPPEPTPVTFPTYQACNVTIWGDTEAPPDYYALFARLSRPADISQDHVDALNIEICPPCSADQLLPLAPNGTSYLPPLVPQQAINAASYADATKADSSISRRRKDFDERLTELRIENETAYRTLTRSLKKGTKGPRLAYMRKFWEGLESMSEYWDCSKDEYREVSAIGEDGEKSAKRQRLDSVQESQAATSRSGDDVAMESTSVDFDSDATSATVTATSDPDAALLRYRGWRTGTGRAMPDTFRINTVRAFVEGTVWPFQCCVTPPRRMPTVEFGKLRLPVRQTAAVYCLPNDRMKARQGHLEGPMFAIQVRSDTDFTDQVAWPLEAHSRLDLMRELGGLLQIAQERRREGHTEVKPGEGKWWTMKPRWGGGPGGEMEKDEGNADVAPAPEEVLGSGKEQKRRKDKGSSQARARKTPAELWKELKCGNSTWDPKTDYAAVGKDPASPYDEIFMVSSLNHHVCILKLTVHVAYVEYTISGDMPDPRPVEHDWCRPKLQRSQWYDLFSMEQRVEAYRGLWGVMNYLVRETSGSGGTEVNPRSISQAMTSMLTEEWERPFPKIGCGDGGGHYTYTNDVSVEKSPLSYHDIPDMTGNDPLYYFCNYSFGEDPVANALGVSNVVPTSDSTGIVYTFAYFRSTAPDPGTIGAGIGLVDVNNGVPTCSRPSQNWWNATEPHWGVFSAWTASSFVGDYIQIMANADPGPAGGDWLYMARVPVGQAYSLDAYEYWNDIGNCSSLPHFCDDDDCYTYAPSFHPYSDDTHKSMVMWFTCHPNIIQAVNVTFA</sequence>
<dbReference type="OrthoDB" id="5407653at2759"/>
<evidence type="ECO:0000313" key="3">
    <source>
        <dbReference type="Proteomes" id="UP000308549"/>
    </source>
</evidence>
<comment type="caution">
    <text evidence="2">The sequence shown here is derived from an EMBL/GenBank/DDBJ whole genome shotgun (WGS) entry which is preliminary data.</text>
</comment>
<feature type="compositionally biased region" description="Polar residues" evidence="1">
    <location>
        <begin position="252"/>
        <end position="261"/>
    </location>
</feature>
<name>A0A4U0TZ29_9PEZI</name>